<dbReference type="RefSeq" id="WP_137569150.1">
    <property type="nucleotide sequence ID" value="NZ_CP036553.1"/>
</dbReference>
<protein>
    <submittedName>
        <fullName evidence="1">Uncharacterized protein</fullName>
    </submittedName>
</protein>
<evidence type="ECO:0000313" key="2">
    <source>
        <dbReference type="Proteomes" id="UP000028294"/>
    </source>
</evidence>
<dbReference type="EMBL" id="CP036553">
    <property type="protein sequence ID" value="QCQ37987.1"/>
    <property type="molecule type" value="Genomic_DNA"/>
</dbReference>
<accession>A0AAP8ZY27</accession>
<gene>
    <name evidence="1" type="ORF">IA74_018815</name>
</gene>
<name>A0AAP8ZY27_BACFG</name>
<evidence type="ECO:0000313" key="1">
    <source>
        <dbReference type="EMBL" id="QCQ37987.1"/>
    </source>
</evidence>
<proteinExistence type="predicted"/>
<dbReference type="AlphaFoldDB" id="A0AAP8ZY27"/>
<sequence length="154" mass="18414">MSEISELRIEAKQADEDILELIILMELDNQTNQQKYEVIKPFSERLNLYCDEISLRFEKDTDLFAIPLSSISCAEYEEDNDALFILFKNKHLHELNLSDKTHNIYIIKEQHNCIVEFLLNIYNRIRIAFIVFKLKWKTIRYIKKLISNNQKQNS</sequence>
<reference evidence="1 2" key="1">
    <citation type="submission" date="2019-03" db="EMBL/GenBank/DDBJ databases">
        <title>Complete genome assembly of MDR B. fragilis.</title>
        <authorList>
            <person name="Sydenham T.V."/>
            <person name="Hasman H."/>
            <person name="Justesen U.S."/>
        </authorList>
    </citation>
    <scope>NUCLEOTIDE SEQUENCE [LARGE SCALE GENOMIC DNA]</scope>
    <source>
        <strain evidence="1 2">DCMOUH0067B</strain>
    </source>
</reference>
<dbReference type="Proteomes" id="UP000028294">
    <property type="component" value="Chromosome"/>
</dbReference>
<organism evidence="1 2">
    <name type="scientific">Bacteroides fragilis</name>
    <dbReference type="NCBI Taxonomy" id="817"/>
    <lineage>
        <taxon>Bacteria</taxon>
        <taxon>Pseudomonadati</taxon>
        <taxon>Bacteroidota</taxon>
        <taxon>Bacteroidia</taxon>
        <taxon>Bacteroidales</taxon>
        <taxon>Bacteroidaceae</taxon>
        <taxon>Bacteroides</taxon>
    </lineage>
</organism>